<dbReference type="Pfam" id="PF01068">
    <property type="entry name" value="DNA_ligase_A_M"/>
    <property type="match status" value="1"/>
</dbReference>
<evidence type="ECO:0000256" key="14">
    <source>
        <dbReference type="ARBA" id="ARBA00023125"/>
    </source>
</evidence>
<feature type="compositionally biased region" description="Basic and acidic residues" evidence="21">
    <location>
        <begin position="1"/>
        <end position="14"/>
    </location>
</feature>
<comment type="caution">
    <text evidence="23">The sequence shown here is derived from an EMBL/GenBank/DDBJ whole genome shotgun (WGS) entry which is preliminary data.</text>
</comment>
<dbReference type="EC" id="6.5.1.1" evidence="2"/>
<dbReference type="NCBIfam" id="TIGR02778">
    <property type="entry name" value="ligD_pol"/>
    <property type="match status" value="1"/>
</dbReference>
<evidence type="ECO:0000256" key="20">
    <source>
        <dbReference type="ARBA" id="ARBA00034003"/>
    </source>
</evidence>
<keyword evidence="9" id="KW-0227">DNA damage</keyword>
<evidence type="ECO:0000313" key="26">
    <source>
        <dbReference type="Proteomes" id="UP001190452"/>
    </source>
</evidence>
<dbReference type="Pfam" id="PF04679">
    <property type="entry name" value="DNA_ligase_A_C"/>
    <property type="match status" value="1"/>
</dbReference>
<evidence type="ECO:0000256" key="5">
    <source>
        <dbReference type="ARBA" id="ARBA00022695"/>
    </source>
</evidence>
<dbReference type="SUPFAM" id="SSF56091">
    <property type="entry name" value="DNA ligase/mRNA capping enzyme, catalytic domain"/>
    <property type="match status" value="1"/>
</dbReference>
<dbReference type="NCBIfam" id="TIGR02776">
    <property type="entry name" value="NHEJ_ligase_prk"/>
    <property type="match status" value="1"/>
</dbReference>
<dbReference type="PROSITE" id="PS50160">
    <property type="entry name" value="DNA_LIGASE_A3"/>
    <property type="match status" value="1"/>
</dbReference>
<dbReference type="NCBIfam" id="NF004628">
    <property type="entry name" value="PRK05972.1"/>
    <property type="match status" value="1"/>
</dbReference>
<proteinExistence type="predicted"/>
<dbReference type="InterPro" id="IPR012340">
    <property type="entry name" value="NA-bd_OB-fold"/>
</dbReference>
<dbReference type="InterPro" id="IPR052171">
    <property type="entry name" value="NHEJ_LigD"/>
</dbReference>
<dbReference type="Proteomes" id="UP001190002">
    <property type="component" value="Unassembled WGS sequence"/>
</dbReference>
<dbReference type="NCBIfam" id="TIGR02777">
    <property type="entry name" value="LigD_PE_dom"/>
    <property type="match status" value="1"/>
</dbReference>
<reference evidence="23 26" key="1">
    <citation type="submission" date="2023-07" db="EMBL/GenBank/DDBJ databases">
        <authorList>
            <person name="Peeters C."/>
        </authorList>
    </citation>
    <scope>NUCLEOTIDE SEQUENCE</scope>
    <source>
        <strain evidence="24 26">R-77569</strain>
        <strain evidence="23">R-77591</strain>
    </source>
</reference>
<keyword evidence="3" id="KW-0436">Ligase</keyword>
<dbReference type="PANTHER" id="PTHR42705">
    <property type="entry name" value="BIFUNCTIONAL NON-HOMOLOGOUS END JOINING PROTEIN LIGD"/>
    <property type="match status" value="1"/>
</dbReference>
<dbReference type="GO" id="GO:0004527">
    <property type="term" value="F:exonuclease activity"/>
    <property type="evidence" value="ECO:0007669"/>
    <property type="project" value="UniProtKB-KW"/>
</dbReference>
<dbReference type="Pfam" id="PF13298">
    <property type="entry name" value="LigD_N"/>
    <property type="match status" value="1"/>
</dbReference>
<comment type="cofactor">
    <cofactor evidence="1">
        <name>Mn(2+)</name>
        <dbReference type="ChEBI" id="CHEBI:29035"/>
    </cofactor>
</comment>
<gene>
    <name evidence="23" type="primary">ligD</name>
    <name evidence="24" type="ORF">R77569_04127</name>
    <name evidence="23" type="ORF">R77591_02333</name>
</gene>
<evidence type="ECO:0000256" key="19">
    <source>
        <dbReference type="ARBA" id="ARBA00029943"/>
    </source>
</evidence>
<evidence type="ECO:0000256" key="17">
    <source>
        <dbReference type="ARBA" id="ARBA00023211"/>
    </source>
</evidence>
<keyword evidence="11" id="KW-0269">Exonuclease</keyword>
<dbReference type="CDD" id="cd04862">
    <property type="entry name" value="PaeLigD_Pol_like"/>
    <property type="match status" value="1"/>
</dbReference>
<feature type="compositionally biased region" description="Basic and acidic residues" evidence="21">
    <location>
        <begin position="25"/>
        <end position="35"/>
    </location>
</feature>
<keyword evidence="12" id="KW-0067">ATP-binding</keyword>
<keyword evidence="4" id="KW-0808">Transferase</keyword>
<dbReference type="InterPro" id="IPR033651">
    <property type="entry name" value="PaeLigD_Pol-like"/>
</dbReference>
<dbReference type="Gene3D" id="3.30.470.30">
    <property type="entry name" value="DNA ligase/mRNA capping enzyme"/>
    <property type="match status" value="1"/>
</dbReference>
<evidence type="ECO:0000256" key="6">
    <source>
        <dbReference type="ARBA" id="ARBA00022722"/>
    </source>
</evidence>
<dbReference type="GO" id="GO:0005524">
    <property type="term" value="F:ATP binding"/>
    <property type="evidence" value="ECO:0007669"/>
    <property type="project" value="UniProtKB-KW"/>
</dbReference>
<keyword evidence="17" id="KW-0464">Manganese</keyword>
<accession>A0AAD2EHE3</accession>
<dbReference type="InterPro" id="IPR012310">
    <property type="entry name" value="DNA_ligase_ATP-dep_cent"/>
</dbReference>
<dbReference type="PANTHER" id="PTHR42705:SF2">
    <property type="entry name" value="BIFUNCTIONAL NON-HOMOLOGOUS END JOINING PROTEIN LIGD"/>
    <property type="match status" value="1"/>
</dbReference>
<feature type="compositionally biased region" description="Basic and acidic residues" evidence="21">
    <location>
        <begin position="537"/>
        <end position="556"/>
    </location>
</feature>
<evidence type="ECO:0000256" key="15">
    <source>
        <dbReference type="ARBA" id="ARBA00023172"/>
    </source>
</evidence>
<dbReference type="Gene3D" id="3.30.1490.70">
    <property type="match status" value="1"/>
</dbReference>
<dbReference type="AlphaFoldDB" id="A0AAD2EHE3"/>
<keyword evidence="14" id="KW-0238">DNA-binding</keyword>
<feature type="domain" description="ATP-dependent DNA ligase family profile" evidence="22">
    <location>
        <begin position="324"/>
        <end position="420"/>
    </location>
</feature>
<sequence>MPRHLADYRRKRDFTLTQEPSGARRKADEQRKRGNDGALHFVIQKHDARRLHYDFRLELDGTLKSWAVPKGPSLDPHDKRLAVHVEDHPLDYADFEGHIPEGQYGGGDVIVWDRGTWRPHGDPRKAYREGKLKFELDGEKLHGAWALVRTHLRASGRQPKEQWLLIKEHDDQVRAAADYDITRALPGSVISGRHVGEDATDARAAKTRATEAPADTAVQPPAGAVPSALPKTLEPQLATLVDAPPAHGDWDYEVKFDGYRILARIDGDSIRLFSRNGRDWTAKLPRQVRTLPALGLREAWLDGEVVVMGERGVPDFQSLQNAFETSHAEHIAYYLFDLPFCNGMDLRNVPLRERRALLQRILDAAPGDLDREAVLFSGAFNAPPEDLLASACSMSLEGVIGKRADAAYRSGRSPAWIKLKCGQRQEFVIGGYSAPKGSRSGFGALLLGVYDDAGKLQYAGRVGSGFNETSLRALHHQLTGLATDTPPFANPPTGSDARDVQWVRPERVAEIAFAEWTREGIVRQAVFQGLRDDKPARSIVRETAKPPRAGSRKEKPTVTTAPRRPAGTAERKIRPGAERIAGVDVTHPDRVIEKASGTTKADLARYYASVADWMLPHLRNRPTSLVRAPDGIEGERFFQKHSAALKLQGITQLDASLDPGHPSLLAINSAEALVGAVQMGTVELHTWNALADRIEQPDRIVFDIDPDPALPFARVIEATQLTLAMLDELGLKGFLKTSGGHGIHVVVPLTRRESAGWDALKGFAQAVVQHMAATFPDRFVAKMGPQNRVGKIFIDYLRNNRGASTVAAYSVRARTGLPVSVPIRHDELETLQSSAQWTLRTLPDRLAKLKDDPWADYAGTRQSVTAEMRKRIGLKS</sequence>
<evidence type="ECO:0000313" key="24">
    <source>
        <dbReference type="EMBL" id="CAJ0891266.1"/>
    </source>
</evidence>
<evidence type="ECO:0000256" key="8">
    <source>
        <dbReference type="ARBA" id="ARBA00022741"/>
    </source>
</evidence>
<dbReference type="InterPro" id="IPR014144">
    <property type="entry name" value="LigD_PE_domain"/>
</dbReference>
<keyword evidence="18" id="KW-0511">Multifunctional enzyme</keyword>
<evidence type="ECO:0000256" key="12">
    <source>
        <dbReference type="ARBA" id="ARBA00022840"/>
    </source>
</evidence>
<evidence type="ECO:0000256" key="10">
    <source>
        <dbReference type="ARBA" id="ARBA00022801"/>
    </source>
</evidence>
<evidence type="ECO:0000256" key="3">
    <source>
        <dbReference type="ARBA" id="ARBA00022598"/>
    </source>
</evidence>
<evidence type="ECO:0000256" key="11">
    <source>
        <dbReference type="ARBA" id="ARBA00022839"/>
    </source>
</evidence>
<keyword evidence="8" id="KW-0547">Nucleotide-binding</keyword>
<keyword evidence="10" id="KW-0378">Hydrolase</keyword>
<dbReference type="GO" id="GO:0003910">
    <property type="term" value="F:DNA ligase (ATP) activity"/>
    <property type="evidence" value="ECO:0007669"/>
    <property type="project" value="UniProtKB-EC"/>
</dbReference>
<dbReference type="CDD" id="cd07906">
    <property type="entry name" value="Adenylation_DNA_ligase_LigD_LigC"/>
    <property type="match status" value="1"/>
</dbReference>
<evidence type="ECO:0000256" key="16">
    <source>
        <dbReference type="ARBA" id="ARBA00023204"/>
    </source>
</evidence>
<evidence type="ECO:0000256" key="7">
    <source>
        <dbReference type="ARBA" id="ARBA00022723"/>
    </source>
</evidence>
<evidence type="ECO:0000256" key="4">
    <source>
        <dbReference type="ARBA" id="ARBA00022679"/>
    </source>
</evidence>
<feature type="region of interest" description="Disordered" evidence="21">
    <location>
        <begin position="1"/>
        <end position="37"/>
    </location>
</feature>
<dbReference type="SUPFAM" id="SSF50249">
    <property type="entry name" value="Nucleic acid-binding proteins"/>
    <property type="match status" value="1"/>
</dbReference>
<protein>
    <recommendedName>
        <fullName evidence="2">DNA ligase (ATP)</fullName>
        <ecNumber evidence="2">6.5.1.1</ecNumber>
    </recommendedName>
    <alternativeName>
        <fullName evidence="19">NHEJ DNA polymerase</fullName>
    </alternativeName>
</protein>
<evidence type="ECO:0000313" key="23">
    <source>
        <dbReference type="EMBL" id="CAJ0683600.1"/>
    </source>
</evidence>
<dbReference type="Gene3D" id="3.90.920.10">
    <property type="entry name" value="DNA primase, PRIM domain"/>
    <property type="match status" value="1"/>
</dbReference>
<evidence type="ECO:0000256" key="1">
    <source>
        <dbReference type="ARBA" id="ARBA00001936"/>
    </source>
</evidence>
<evidence type="ECO:0000256" key="9">
    <source>
        <dbReference type="ARBA" id="ARBA00022763"/>
    </source>
</evidence>
<dbReference type="GO" id="GO:0003677">
    <property type="term" value="F:DNA binding"/>
    <property type="evidence" value="ECO:0007669"/>
    <property type="project" value="UniProtKB-KW"/>
</dbReference>
<dbReference type="GO" id="GO:0003887">
    <property type="term" value="F:DNA-directed DNA polymerase activity"/>
    <property type="evidence" value="ECO:0007669"/>
    <property type="project" value="UniProtKB-KW"/>
</dbReference>
<comment type="catalytic activity">
    <reaction evidence="20">
        <text>ATP + (deoxyribonucleotide)n-3'-hydroxyl + 5'-phospho-(deoxyribonucleotide)m = (deoxyribonucleotide)n+m + AMP + diphosphate.</text>
        <dbReference type="EC" id="6.5.1.1"/>
    </reaction>
</comment>
<evidence type="ECO:0000256" key="18">
    <source>
        <dbReference type="ARBA" id="ARBA00023268"/>
    </source>
</evidence>
<keyword evidence="15" id="KW-0233">DNA recombination</keyword>
<dbReference type="InterPro" id="IPR012309">
    <property type="entry name" value="DNA_ligase_ATP-dep_C"/>
</dbReference>
<dbReference type="InterPro" id="IPR014146">
    <property type="entry name" value="LigD_ligase_dom"/>
</dbReference>
<keyword evidence="13" id="KW-0239">DNA-directed DNA polymerase</keyword>
<dbReference type="Gene3D" id="2.40.50.140">
    <property type="entry name" value="Nucleic acid-binding proteins"/>
    <property type="match status" value="1"/>
</dbReference>
<dbReference type="InterPro" id="IPR014145">
    <property type="entry name" value="LigD_pol_dom"/>
</dbReference>
<dbReference type="GO" id="GO:0006281">
    <property type="term" value="P:DNA repair"/>
    <property type="evidence" value="ECO:0007669"/>
    <property type="project" value="UniProtKB-KW"/>
</dbReference>
<dbReference type="NCBIfam" id="TIGR02779">
    <property type="entry name" value="NHEJ_ligase_lig"/>
    <property type="match status" value="1"/>
</dbReference>
<keyword evidence="26" id="KW-1185">Reference proteome</keyword>
<keyword evidence="16" id="KW-0234">DNA repair</keyword>
<keyword evidence="5" id="KW-0548">Nucleotidyltransferase</keyword>
<dbReference type="Pfam" id="PF21686">
    <property type="entry name" value="LigD_Prim-Pol"/>
    <property type="match status" value="1"/>
</dbReference>
<evidence type="ECO:0000256" key="13">
    <source>
        <dbReference type="ARBA" id="ARBA00022932"/>
    </source>
</evidence>
<dbReference type="EMBL" id="CAUDKV010000022">
    <property type="protein sequence ID" value="CAJ0891266.1"/>
    <property type="molecule type" value="Genomic_DNA"/>
</dbReference>
<name>A0AAD2EHE3_9RALS</name>
<dbReference type="CDD" id="cd07971">
    <property type="entry name" value="OBF_DNA_ligase_LigD"/>
    <property type="match status" value="1"/>
</dbReference>
<dbReference type="RefSeq" id="WP_104565292.1">
    <property type="nucleotide sequence ID" value="NZ_CATVXE010000009.1"/>
</dbReference>
<keyword evidence="6" id="KW-0540">Nuclease</keyword>
<evidence type="ECO:0000256" key="2">
    <source>
        <dbReference type="ARBA" id="ARBA00012727"/>
    </source>
</evidence>
<evidence type="ECO:0000259" key="22">
    <source>
        <dbReference type="PROSITE" id="PS50160"/>
    </source>
</evidence>
<dbReference type="GO" id="GO:0046872">
    <property type="term" value="F:metal ion binding"/>
    <property type="evidence" value="ECO:0007669"/>
    <property type="project" value="UniProtKB-KW"/>
</dbReference>
<keyword evidence="7" id="KW-0479">Metal-binding</keyword>
<dbReference type="InterPro" id="IPR014143">
    <property type="entry name" value="NHEJ_ligase_prk"/>
</dbReference>
<dbReference type="Proteomes" id="UP001190452">
    <property type="component" value="Unassembled WGS sequence"/>
</dbReference>
<dbReference type="GO" id="GO:0006310">
    <property type="term" value="P:DNA recombination"/>
    <property type="evidence" value="ECO:0007669"/>
    <property type="project" value="UniProtKB-KW"/>
</dbReference>
<feature type="region of interest" description="Disordered" evidence="21">
    <location>
        <begin position="537"/>
        <end position="570"/>
    </location>
</feature>
<evidence type="ECO:0000256" key="21">
    <source>
        <dbReference type="SAM" id="MobiDB-lite"/>
    </source>
</evidence>
<evidence type="ECO:0000313" key="25">
    <source>
        <dbReference type="Proteomes" id="UP001190002"/>
    </source>
</evidence>
<organism evidence="23 25">
    <name type="scientific">Ralstonia mannitolilytica</name>
    <dbReference type="NCBI Taxonomy" id="105219"/>
    <lineage>
        <taxon>Bacteria</taxon>
        <taxon>Pseudomonadati</taxon>
        <taxon>Pseudomonadota</taxon>
        <taxon>Betaproteobacteria</taxon>
        <taxon>Burkholderiales</taxon>
        <taxon>Burkholderiaceae</taxon>
        <taxon>Ralstonia</taxon>
    </lineage>
</organism>
<dbReference type="EMBL" id="CATVXE010000009">
    <property type="protein sequence ID" value="CAJ0683600.1"/>
    <property type="molecule type" value="Genomic_DNA"/>
</dbReference>